<dbReference type="InterPro" id="IPR029058">
    <property type="entry name" value="AB_hydrolase_fold"/>
</dbReference>
<protein>
    <submittedName>
        <fullName evidence="2">Alpha/beta hydrolase</fullName>
    </submittedName>
</protein>
<gene>
    <name evidence="2" type="ORF">D3878_16670</name>
</gene>
<dbReference type="InterPro" id="IPR050266">
    <property type="entry name" value="AB_hydrolase_sf"/>
</dbReference>
<evidence type="ECO:0000313" key="3">
    <source>
        <dbReference type="Proteomes" id="UP000266327"/>
    </source>
</evidence>
<dbReference type="Pfam" id="PF00561">
    <property type="entry name" value="Abhydrolase_1"/>
    <property type="match status" value="1"/>
</dbReference>
<evidence type="ECO:0000313" key="2">
    <source>
        <dbReference type="EMBL" id="RJG03012.1"/>
    </source>
</evidence>
<dbReference type="PANTHER" id="PTHR43798">
    <property type="entry name" value="MONOACYLGLYCEROL LIPASE"/>
    <property type="match status" value="1"/>
</dbReference>
<keyword evidence="3" id="KW-1185">Reference proteome</keyword>
<dbReference type="EMBL" id="QYUQ01000002">
    <property type="protein sequence ID" value="RJG03012.1"/>
    <property type="molecule type" value="Genomic_DNA"/>
</dbReference>
<sequence length="284" mass="31579">MQINNVQDSLHEDAWVEHPHGRIFVRTWHPVKGKDGAVAGSPIVLFHDSLGCVDLWRDFPALLSESTGRSVIAYDRLGYGKSDPRSGKPSPNFIADEAETYFPAVCEQLGFKRFIAFGHSVGGGMAVYCAAKFSNACEGLITESAQAFVEDRTVQGILAAKESFKQEGQIARLKKYHGDKATWVLNAWTETWPDPDFSGWSLENVLPKVTCPLLVIHGNHDEYGSLRHPEMIAKRSGGPLRVEIMADTYHVPHREHEQTIIELAKDFIGSIKYIPPDHSRDAIG</sequence>
<dbReference type="Gene3D" id="3.40.50.1820">
    <property type="entry name" value="alpha/beta hydrolase"/>
    <property type="match status" value="1"/>
</dbReference>
<dbReference type="Proteomes" id="UP000266327">
    <property type="component" value="Unassembled WGS sequence"/>
</dbReference>
<keyword evidence="2" id="KW-0378">Hydrolase</keyword>
<proteinExistence type="predicted"/>
<dbReference type="OrthoDB" id="135231at2"/>
<dbReference type="SUPFAM" id="SSF53474">
    <property type="entry name" value="alpha/beta-Hydrolases"/>
    <property type="match status" value="1"/>
</dbReference>
<reference evidence="3" key="1">
    <citation type="submission" date="2018-09" db="EMBL/GenBank/DDBJ databases">
        <authorList>
            <person name="Zhu H."/>
        </authorList>
    </citation>
    <scope>NUCLEOTIDE SEQUENCE [LARGE SCALE GENOMIC DNA]</scope>
    <source>
        <strain evidence="3">K1S02-23</strain>
    </source>
</reference>
<dbReference type="GO" id="GO:0016787">
    <property type="term" value="F:hydrolase activity"/>
    <property type="evidence" value="ECO:0007669"/>
    <property type="project" value="UniProtKB-KW"/>
</dbReference>
<dbReference type="AlphaFoldDB" id="A0A3A3G8W5"/>
<feature type="domain" description="AB hydrolase-1" evidence="1">
    <location>
        <begin position="42"/>
        <end position="255"/>
    </location>
</feature>
<accession>A0A3A3G8W5</accession>
<comment type="caution">
    <text evidence="2">The sequence shown here is derived from an EMBL/GenBank/DDBJ whole genome shotgun (WGS) entry which is preliminary data.</text>
</comment>
<dbReference type="InterPro" id="IPR000073">
    <property type="entry name" value="AB_hydrolase_1"/>
</dbReference>
<evidence type="ECO:0000259" key="1">
    <source>
        <dbReference type="Pfam" id="PF00561"/>
    </source>
</evidence>
<organism evidence="2 3">
    <name type="scientific">Noviherbaspirillum sedimenti</name>
    <dbReference type="NCBI Taxonomy" id="2320865"/>
    <lineage>
        <taxon>Bacteria</taxon>
        <taxon>Pseudomonadati</taxon>
        <taxon>Pseudomonadota</taxon>
        <taxon>Betaproteobacteria</taxon>
        <taxon>Burkholderiales</taxon>
        <taxon>Oxalobacteraceae</taxon>
        <taxon>Noviherbaspirillum</taxon>
    </lineage>
</organism>
<name>A0A3A3G8W5_9BURK</name>